<keyword evidence="3" id="KW-1185">Reference proteome</keyword>
<dbReference type="Pfam" id="PF00248">
    <property type="entry name" value="Aldo_ket_red"/>
    <property type="match status" value="1"/>
</dbReference>
<dbReference type="GO" id="GO:0016491">
    <property type="term" value="F:oxidoreductase activity"/>
    <property type="evidence" value="ECO:0007669"/>
    <property type="project" value="InterPro"/>
</dbReference>
<organism evidence="2 3">
    <name type="scientific">Vibrio astriarenae</name>
    <dbReference type="NCBI Taxonomy" id="1481923"/>
    <lineage>
        <taxon>Bacteria</taxon>
        <taxon>Pseudomonadati</taxon>
        <taxon>Pseudomonadota</taxon>
        <taxon>Gammaproteobacteria</taxon>
        <taxon>Vibrionales</taxon>
        <taxon>Vibrionaceae</taxon>
        <taxon>Vibrio</taxon>
    </lineage>
</organism>
<gene>
    <name evidence="2" type="ORF">GT360_02330</name>
</gene>
<feature type="domain" description="NADP-dependent oxidoreductase" evidence="1">
    <location>
        <begin position="18"/>
        <end position="310"/>
    </location>
</feature>
<reference evidence="2 3" key="1">
    <citation type="submission" date="2020-01" db="EMBL/GenBank/DDBJ databases">
        <title>Whole genome and functional gene identification of agarase of Vibrio HN897.</title>
        <authorList>
            <person name="Liu Y."/>
            <person name="Zhao Z."/>
        </authorList>
    </citation>
    <scope>NUCLEOTIDE SEQUENCE [LARGE SCALE GENOMIC DNA]</scope>
    <source>
        <strain evidence="2 3">HN897</strain>
    </source>
</reference>
<evidence type="ECO:0000313" key="2">
    <source>
        <dbReference type="EMBL" id="QIA62431.1"/>
    </source>
</evidence>
<dbReference type="AlphaFoldDB" id="A0A7Z2YCM0"/>
<dbReference type="PANTHER" id="PTHR43364:SF1">
    <property type="entry name" value="OXIDOREDUCTASE YDHF"/>
    <property type="match status" value="1"/>
</dbReference>
<dbReference type="PANTHER" id="PTHR43364">
    <property type="entry name" value="NADH-SPECIFIC METHYLGLYOXAL REDUCTASE-RELATED"/>
    <property type="match status" value="1"/>
</dbReference>
<protein>
    <submittedName>
        <fullName evidence="2">Aldo/keto reductase</fullName>
    </submittedName>
</protein>
<dbReference type="SUPFAM" id="SSF51430">
    <property type="entry name" value="NAD(P)-linked oxidoreductase"/>
    <property type="match status" value="1"/>
</dbReference>
<dbReference type="InterPro" id="IPR020471">
    <property type="entry name" value="AKR"/>
</dbReference>
<dbReference type="Proteomes" id="UP000464262">
    <property type="component" value="Chromosome 1"/>
</dbReference>
<dbReference type="GO" id="GO:0005829">
    <property type="term" value="C:cytosol"/>
    <property type="evidence" value="ECO:0007669"/>
    <property type="project" value="TreeGrafter"/>
</dbReference>
<sequence length="319" mass="35881">MAMKNLPIHQRLPNASQLVYGCMGLGGGWNDAPVSKDDVRQVHQVIDTALEQGINVFDHADIYTFTKAEQAFGQALQQRPELQRKITLQSKCAIRFADNQGPKRYDFSSEWIEYSVDHILSRLNIEQLDTLLLHRPDPLMVPEEVAATIEKLQASGKIKHLGVSNMNVHQMVLLQSALKTPLVCNQLELSLSQLQWLEEGVTPNASSFLGTIEYCRAHGIQLQAWGCLSQGLFTGRDLNGQPEHIVRTANLVAELAHQYQVSREAIVLAWLMRHPANIQPVIGTTNPERIRACAEAGKLTLKHEEWYRLYESARGHELP</sequence>
<proteinExistence type="predicted"/>
<dbReference type="InterPro" id="IPR050523">
    <property type="entry name" value="AKR_Detox_Biosynth"/>
</dbReference>
<accession>A0A7Z2YCM0</accession>
<dbReference type="Gene3D" id="3.20.20.100">
    <property type="entry name" value="NADP-dependent oxidoreductase domain"/>
    <property type="match status" value="1"/>
</dbReference>
<dbReference type="InterPro" id="IPR036812">
    <property type="entry name" value="NAD(P)_OxRdtase_dom_sf"/>
</dbReference>
<dbReference type="EMBL" id="CP047475">
    <property type="protein sequence ID" value="QIA62431.1"/>
    <property type="molecule type" value="Genomic_DNA"/>
</dbReference>
<evidence type="ECO:0000259" key="1">
    <source>
        <dbReference type="Pfam" id="PF00248"/>
    </source>
</evidence>
<dbReference type="PROSITE" id="PS51257">
    <property type="entry name" value="PROKAR_LIPOPROTEIN"/>
    <property type="match status" value="1"/>
</dbReference>
<dbReference type="InterPro" id="IPR023210">
    <property type="entry name" value="NADP_OxRdtase_dom"/>
</dbReference>
<dbReference type="PRINTS" id="PR00069">
    <property type="entry name" value="ALDKETRDTASE"/>
</dbReference>
<name>A0A7Z2YCM0_9VIBR</name>
<dbReference type="KEGG" id="vas:GT360_02330"/>
<evidence type="ECO:0000313" key="3">
    <source>
        <dbReference type="Proteomes" id="UP000464262"/>
    </source>
</evidence>
<dbReference type="RefSeq" id="WP_164647326.1">
    <property type="nucleotide sequence ID" value="NZ_CP047475.1"/>
</dbReference>
<dbReference type="CDD" id="cd19092">
    <property type="entry name" value="AKR_BsYcsN_EcYdhF-like"/>
    <property type="match status" value="1"/>
</dbReference>